<dbReference type="Pfam" id="PF05423">
    <property type="entry name" value="Mycobact_memb"/>
    <property type="match status" value="1"/>
</dbReference>
<organism evidence="7 8">
    <name type="scientific">Amycolatopsis bartoniae</name>
    <dbReference type="NCBI Taxonomy" id="941986"/>
    <lineage>
        <taxon>Bacteria</taxon>
        <taxon>Bacillati</taxon>
        <taxon>Actinomycetota</taxon>
        <taxon>Actinomycetes</taxon>
        <taxon>Pseudonocardiales</taxon>
        <taxon>Pseudonocardiaceae</taxon>
        <taxon>Amycolatopsis</taxon>
    </lineage>
</organism>
<gene>
    <name evidence="7" type="ORF">GCM10017566_69130</name>
</gene>
<evidence type="ECO:0000256" key="2">
    <source>
        <dbReference type="ARBA" id="ARBA00007531"/>
    </source>
</evidence>
<reference evidence="7" key="2">
    <citation type="submission" date="2020-09" db="EMBL/GenBank/DDBJ databases">
        <authorList>
            <person name="Sun Q."/>
            <person name="Zhou Y."/>
        </authorList>
    </citation>
    <scope>NUCLEOTIDE SEQUENCE</scope>
    <source>
        <strain evidence="7">CGMCC 4.7679</strain>
    </source>
</reference>
<reference evidence="7" key="1">
    <citation type="journal article" date="2014" name="Int. J. Syst. Evol. Microbiol.">
        <title>Complete genome sequence of Corynebacterium casei LMG S-19264T (=DSM 44701T), isolated from a smear-ripened cheese.</title>
        <authorList>
            <consortium name="US DOE Joint Genome Institute (JGI-PGF)"/>
            <person name="Walter F."/>
            <person name="Albersmeier A."/>
            <person name="Kalinowski J."/>
            <person name="Ruckert C."/>
        </authorList>
    </citation>
    <scope>NUCLEOTIDE SEQUENCE</scope>
    <source>
        <strain evidence="7">CGMCC 4.7679</strain>
    </source>
</reference>
<comment type="similarity">
    <text evidence="2">Belongs to the MmpS family.</text>
</comment>
<sequence length="141" mass="14130">MLLAGLGVVLAVGVVSVLVAVQRPGAPAPSTFTGPEVPAAPPVATAVTHVVTYELTGKGTARNITYVGQGADIEQVPQATAPWSTTVRHTGAAGGSEYFSLTAQNAGPGSLGCRIWVDGTPVSTSSVDAPQGMVRCSKSLS</sequence>
<keyword evidence="4" id="KW-0812">Transmembrane</keyword>
<evidence type="ECO:0000256" key="3">
    <source>
        <dbReference type="ARBA" id="ARBA00022475"/>
    </source>
</evidence>
<evidence type="ECO:0000313" key="8">
    <source>
        <dbReference type="Proteomes" id="UP000658656"/>
    </source>
</evidence>
<dbReference type="InterPro" id="IPR038468">
    <property type="entry name" value="MmpS_C"/>
</dbReference>
<dbReference type="Gene3D" id="2.60.40.2880">
    <property type="entry name" value="MmpS1-5, C-terminal soluble domain"/>
    <property type="match status" value="1"/>
</dbReference>
<dbReference type="RefSeq" id="WP_229881490.1">
    <property type="nucleotide sequence ID" value="NZ_BNAV01000018.1"/>
</dbReference>
<accession>A0A8H9J0A4</accession>
<name>A0A8H9J0A4_9PSEU</name>
<evidence type="ECO:0000256" key="6">
    <source>
        <dbReference type="ARBA" id="ARBA00023136"/>
    </source>
</evidence>
<comment type="caution">
    <text evidence="7">The sequence shown here is derived from an EMBL/GenBank/DDBJ whole genome shotgun (WGS) entry which is preliminary data.</text>
</comment>
<dbReference type="InterPro" id="IPR008693">
    <property type="entry name" value="MmpS"/>
</dbReference>
<dbReference type="EMBL" id="BNAV01000018">
    <property type="protein sequence ID" value="GHF85251.1"/>
    <property type="molecule type" value="Genomic_DNA"/>
</dbReference>
<evidence type="ECO:0000256" key="5">
    <source>
        <dbReference type="ARBA" id="ARBA00022989"/>
    </source>
</evidence>
<dbReference type="AlphaFoldDB" id="A0A8H9J0A4"/>
<evidence type="ECO:0008006" key="9">
    <source>
        <dbReference type="Google" id="ProtNLM"/>
    </source>
</evidence>
<dbReference type="Proteomes" id="UP000658656">
    <property type="component" value="Unassembled WGS sequence"/>
</dbReference>
<comment type="subcellular location">
    <subcellularLocation>
        <location evidence="1">Cell membrane</location>
    </subcellularLocation>
</comment>
<evidence type="ECO:0000313" key="7">
    <source>
        <dbReference type="EMBL" id="GHF85251.1"/>
    </source>
</evidence>
<evidence type="ECO:0000256" key="4">
    <source>
        <dbReference type="ARBA" id="ARBA00022692"/>
    </source>
</evidence>
<proteinExistence type="inferred from homology"/>
<evidence type="ECO:0000256" key="1">
    <source>
        <dbReference type="ARBA" id="ARBA00004236"/>
    </source>
</evidence>
<keyword evidence="6" id="KW-0472">Membrane</keyword>
<dbReference type="GO" id="GO:0005886">
    <property type="term" value="C:plasma membrane"/>
    <property type="evidence" value="ECO:0007669"/>
    <property type="project" value="UniProtKB-SubCell"/>
</dbReference>
<protein>
    <recommendedName>
        <fullName evidence="9">MmpS family membrane protein</fullName>
    </recommendedName>
</protein>
<keyword evidence="5" id="KW-1133">Transmembrane helix</keyword>
<keyword evidence="8" id="KW-1185">Reference proteome</keyword>
<keyword evidence="3" id="KW-1003">Cell membrane</keyword>